<dbReference type="AlphaFoldDB" id="A0AAN8IPI1"/>
<keyword evidence="1" id="KW-0472">Membrane</keyword>
<dbReference type="Pfam" id="PF23346">
    <property type="entry name" value="DUF7087"/>
    <property type="match status" value="1"/>
</dbReference>
<gene>
    <name evidence="3" type="ORF">GCK32_012906</name>
</gene>
<feature type="transmembrane region" description="Helical" evidence="1">
    <location>
        <begin position="12"/>
        <end position="36"/>
    </location>
</feature>
<dbReference type="InterPro" id="IPR055514">
    <property type="entry name" value="DUF7087"/>
</dbReference>
<comment type="caution">
    <text evidence="3">The sequence shown here is derived from an EMBL/GenBank/DDBJ whole genome shotgun (WGS) entry which is preliminary data.</text>
</comment>
<keyword evidence="1" id="KW-0812">Transmembrane</keyword>
<dbReference type="EMBL" id="WIXE01006706">
    <property type="protein sequence ID" value="KAK5981061.1"/>
    <property type="molecule type" value="Genomic_DNA"/>
</dbReference>
<evidence type="ECO:0000313" key="4">
    <source>
        <dbReference type="Proteomes" id="UP001331761"/>
    </source>
</evidence>
<name>A0AAN8IPI1_TRICO</name>
<feature type="domain" description="DUF7087" evidence="2">
    <location>
        <begin position="10"/>
        <end position="81"/>
    </location>
</feature>
<accession>A0AAN8IPI1</accession>
<evidence type="ECO:0000259" key="2">
    <source>
        <dbReference type="Pfam" id="PF23346"/>
    </source>
</evidence>
<feature type="transmembrane region" description="Helical" evidence="1">
    <location>
        <begin position="42"/>
        <end position="62"/>
    </location>
</feature>
<proteinExistence type="predicted"/>
<reference evidence="3 4" key="1">
    <citation type="submission" date="2019-10" db="EMBL/GenBank/DDBJ databases">
        <title>Assembly and Annotation for the nematode Trichostrongylus colubriformis.</title>
        <authorList>
            <person name="Martin J."/>
        </authorList>
    </citation>
    <scope>NUCLEOTIDE SEQUENCE [LARGE SCALE GENOMIC DNA]</scope>
    <source>
        <strain evidence="3">G859</strain>
        <tissue evidence="3">Whole worm</tissue>
    </source>
</reference>
<organism evidence="3 4">
    <name type="scientific">Trichostrongylus colubriformis</name>
    <name type="common">Black scour worm</name>
    <dbReference type="NCBI Taxonomy" id="6319"/>
    <lineage>
        <taxon>Eukaryota</taxon>
        <taxon>Metazoa</taxon>
        <taxon>Ecdysozoa</taxon>
        <taxon>Nematoda</taxon>
        <taxon>Chromadorea</taxon>
        <taxon>Rhabditida</taxon>
        <taxon>Rhabditina</taxon>
        <taxon>Rhabditomorpha</taxon>
        <taxon>Strongyloidea</taxon>
        <taxon>Trichostrongylidae</taxon>
        <taxon>Trichostrongylus</taxon>
    </lineage>
</organism>
<dbReference type="Proteomes" id="UP001331761">
    <property type="component" value="Unassembled WGS sequence"/>
</dbReference>
<evidence type="ECO:0000256" key="1">
    <source>
        <dbReference type="SAM" id="Phobius"/>
    </source>
</evidence>
<sequence length="94" mass="10855">MSDFQSLVKKYDFPFVSGISRALQFCCCLIQIAMIYSESGSIHLFSFVYYNVLLVMYTMHIFRRCPSVDSGQDVYRLHARKINTYHKVNALGLG</sequence>
<keyword evidence="4" id="KW-1185">Reference proteome</keyword>
<protein>
    <recommendedName>
        <fullName evidence="2">DUF7087 domain-containing protein</fullName>
    </recommendedName>
</protein>
<evidence type="ECO:0000313" key="3">
    <source>
        <dbReference type="EMBL" id="KAK5981061.1"/>
    </source>
</evidence>
<keyword evidence="1" id="KW-1133">Transmembrane helix</keyword>